<feature type="domain" description="ABC transporter" evidence="4">
    <location>
        <begin position="7"/>
        <end position="239"/>
    </location>
</feature>
<dbReference type="GO" id="GO:0005886">
    <property type="term" value="C:plasma membrane"/>
    <property type="evidence" value="ECO:0007669"/>
    <property type="project" value="TreeGrafter"/>
</dbReference>
<dbReference type="Pfam" id="PF00005">
    <property type="entry name" value="ABC_tran"/>
    <property type="match status" value="1"/>
</dbReference>
<evidence type="ECO:0000313" key="6">
    <source>
        <dbReference type="Proteomes" id="UP000228614"/>
    </source>
</evidence>
<dbReference type="GO" id="GO:0005524">
    <property type="term" value="F:ATP binding"/>
    <property type="evidence" value="ECO:0007669"/>
    <property type="project" value="UniProtKB-KW"/>
</dbReference>
<proteinExistence type="predicted"/>
<evidence type="ECO:0000256" key="3">
    <source>
        <dbReference type="ARBA" id="ARBA00022840"/>
    </source>
</evidence>
<dbReference type="SMART" id="SM00382">
    <property type="entry name" value="AAA"/>
    <property type="match status" value="1"/>
</dbReference>
<evidence type="ECO:0000313" key="5">
    <source>
        <dbReference type="EMBL" id="PIR94693.1"/>
    </source>
</evidence>
<organism evidence="5 6">
    <name type="scientific">Candidatus Falkowbacteria bacterium CG10_big_fil_rev_8_21_14_0_10_37_6</name>
    <dbReference type="NCBI Taxonomy" id="1974563"/>
    <lineage>
        <taxon>Bacteria</taxon>
        <taxon>Candidatus Falkowiibacteriota</taxon>
    </lineage>
</organism>
<comment type="caution">
    <text evidence="5">The sequence shown here is derived from an EMBL/GenBank/DDBJ whole genome shotgun (WGS) entry which is preliminary data.</text>
</comment>
<dbReference type="InterPro" id="IPR003593">
    <property type="entry name" value="AAA+_ATPase"/>
</dbReference>
<sequence>MPKKPLIKLKNLHKEFDTEGVITKVLHDITFDVLEGSFVAIMGPSGSGKSTLMHILGFLDRPTTGVFLFKDEDTSKFNDKKLADLRNSEIGFVFQQFNLLPRTTVLDNVKLPLTYTKKMSATQKEEAARKAVEAVGLNHRINNLSNQLSGGEKQRVAIARALVNEPSIIFADEPTGNLDSKTGGQIMEILEKLNDSGKTIILVTHEKYTAEYSERIIFLKDGNIENDGKVEHRRRNGLIK</sequence>
<dbReference type="InterPro" id="IPR015854">
    <property type="entry name" value="ABC_transpr_LolD-like"/>
</dbReference>
<dbReference type="InterPro" id="IPR003439">
    <property type="entry name" value="ABC_transporter-like_ATP-bd"/>
</dbReference>
<evidence type="ECO:0000256" key="2">
    <source>
        <dbReference type="ARBA" id="ARBA00022741"/>
    </source>
</evidence>
<dbReference type="AlphaFoldDB" id="A0A2H0V6J3"/>
<dbReference type="GO" id="GO:0098796">
    <property type="term" value="C:membrane protein complex"/>
    <property type="evidence" value="ECO:0007669"/>
    <property type="project" value="UniProtKB-ARBA"/>
</dbReference>
<accession>A0A2H0V6J3</accession>
<protein>
    <submittedName>
        <fullName evidence="5">Macrolide ABC transporter ATP-binding protein</fullName>
    </submittedName>
</protein>
<dbReference type="PROSITE" id="PS00211">
    <property type="entry name" value="ABC_TRANSPORTER_1"/>
    <property type="match status" value="1"/>
</dbReference>
<dbReference type="Gene3D" id="3.40.50.300">
    <property type="entry name" value="P-loop containing nucleotide triphosphate hydrolases"/>
    <property type="match status" value="1"/>
</dbReference>
<dbReference type="InterPro" id="IPR017911">
    <property type="entry name" value="MacB-like_ATP-bd"/>
</dbReference>
<dbReference type="FunFam" id="3.40.50.300:FF:000032">
    <property type="entry name" value="Export ABC transporter ATP-binding protein"/>
    <property type="match status" value="1"/>
</dbReference>
<reference evidence="6" key="1">
    <citation type="submission" date="2017-09" db="EMBL/GenBank/DDBJ databases">
        <title>Depth-based differentiation of microbial function through sediment-hosted aquifers and enrichment of novel symbionts in the deep terrestrial subsurface.</title>
        <authorList>
            <person name="Probst A.J."/>
            <person name="Ladd B."/>
            <person name="Jarett J.K."/>
            <person name="Geller-Mcgrath D.E."/>
            <person name="Sieber C.M.K."/>
            <person name="Emerson J.B."/>
            <person name="Anantharaman K."/>
            <person name="Thomas B.C."/>
            <person name="Malmstrom R."/>
            <person name="Stieglmeier M."/>
            <person name="Klingl A."/>
            <person name="Woyke T."/>
            <person name="Ryan C.M."/>
            <person name="Banfield J.F."/>
        </authorList>
    </citation>
    <scope>NUCLEOTIDE SEQUENCE [LARGE SCALE GENOMIC DNA]</scope>
</reference>
<name>A0A2H0V6J3_9BACT</name>
<evidence type="ECO:0000259" key="4">
    <source>
        <dbReference type="PROSITE" id="PS50893"/>
    </source>
</evidence>
<dbReference type="InterPro" id="IPR027417">
    <property type="entry name" value="P-loop_NTPase"/>
</dbReference>
<dbReference type="PROSITE" id="PS50893">
    <property type="entry name" value="ABC_TRANSPORTER_2"/>
    <property type="match status" value="1"/>
</dbReference>
<keyword evidence="1" id="KW-0813">Transport</keyword>
<keyword evidence="3 5" id="KW-0067">ATP-binding</keyword>
<dbReference type="PANTHER" id="PTHR24220:SF86">
    <property type="entry name" value="ABC TRANSPORTER ABCH.1"/>
    <property type="match status" value="1"/>
</dbReference>
<keyword evidence="2" id="KW-0547">Nucleotide-binding</keyword>
<dbReference type="GO" id="GO:0022857">
    <property type="term" value="F:transmembrane transporter activity"/>
    <property type="evidence" value="ECO:0007669"/>
    <property type="project" value="UniProtKB-ARBA"/>
</dbReference>
<dbReference type="InterPro" id="IPR017871">
    <property type="entry name" value="ABC_transporter-like_CS"/>
</dbReference>
<dbReference type="EMBL" id="PFAN01000138">
    <property type="protein sequence ID" value="PIR94693.1"/>
    <property type="molecule type" value="Genomic_DNA"/>
</dbReference>
<dbReference type="PANTHER" id="PTHR24220">
    <property type="entry name" value="IMPORT ATP-BINDING PROTEIN"/>
    <property type="match status" value="1"/>
</dbReference>
<dbReference type="SUPFAM" id="SSF52540">
    <property type="entry name" value="P-loop containing nucleoside triphosphate hydrolases"/>
    <property type="match status" value="1"/>
</dbReference>
<evidence type="ECO:0000256" key="1">
    <source>
        <dbReference type="ARBA" id="ARBA00022448"/>
    </source>
</evidence>
<dbReference type="CDD" id="cd03255">
    <property type="entry name" value="ABC_MJ0796_LolCDE_FtsE"/>
    <property type="match status" value="1"/>
</dbReference>
<dbReference type="Proteomes" id="UP000228614">
    <property type="component" value="Unassembled WGS sequence"/>
</dbReference>
<gene>
    <name evidence="5" type="ORF">COT95_02820</name>
</gene>
<dbReference type="GO" id="GO:0016887">
    <property type="term" value="F:ATP hydrolysis activity"/>
    <property type="evidence" value="ECO:0007669"/>
    <property type="project" value="InterPro"/>
</dbReference>